<dbReference type="InterPro" id="IPR002110">
    <property type="entry name" value="Ankyrin_rpt"/>
</dbReference>
<dbReference type="Proteomes" id="UP000251314">
    <property type="component" value="Unassembled WGS sequence"/>
</dbReference>
<dbReference type="Proteomes" id="UP000760860">
    <property type="component" value="Unassembled WGS sequence"/>
</dbReference>
<evidence type="ECO:0000313" key="2">
    <source>
        <dbReference type="EMBL" id="KAG3223921.1"/>
    </source>
</evidence>
<accession>A0A329SUW6</accession>
<dbReference type="EMBL" id="RCMK01000156">
    <property type="protein sequence ID" value="KAG2946519.1"/>
    <property type="molecule type" value="Genomic_DNA"/>
</dbReference>
<dbReference type="Gene3D" id="1.25.40.20">
    <property type="entry name" value="Ankyrin repeat-containing domain"/>
    <property type="match status" value="1"/>
</dbReference>
<gene>
    <name evidence="3" type="ORF">PC110_g4459</name>
    <name evidence="1" type="ORF">PC117_g7573</name>
    <name evidence="2" type="ORF">PC129_g5422</name>
</gene>
<evidence type="ECO:0000313" key="4">
    <source>
        <dbReference type="Proteomes" id="UP000251314"/>
    </source>
</evidence>
<dbReference type="PANTHER" id="PTHR46586:SF3">
    <property type="entry name" value="ANKYRIN REPEAT-CONTAINING PROTEIN"/>
    <property type="match status" value="1"/>
</dbReference>
<evidence type="ECO:0000313" key="3">
    <source>
        <dbReference type="EMBL" id="RAW39332.1"/>
    </source>
</evidence>
<dbReference type="PANTHER" id="PTHR46586">
    <property type="entry name" value="ANKYRIN REPEAT-CONTAINING PROTEIN"/>
    <property type="match status" value="1"/>
</dbReference>
<dbReference type="InterPro" id="IPR052050">
    <property type="entry name" value="SecEffector_AnkRepeat"/>
</dbReference>
<proteinExistence type="predicted"/>
<evidence type="ECO:0008006" key="5">
    <source>
        <dbReference type="Google" id="ProtNLM"/>
    </source>
</evidence>
<reference evidence="3 4" key="1">
    <citation type="submission" date="2018-01" db="EMBL/GenBank/DDBJ databases">
        <title>Draft genome of the strawberry crown rot pathogen Phytophthora cactorum.</title>
        <authorList>
            <person name="Armitage A.D."/>
            <person name="Lysoe E."/>
            <person name="Nellist C.F."/>
            <person name="Harrison R.J."/>
            <person name="Brurberg M.B."/>
        </authorList>
    </citation>
    <scope>NUCLEOTIDE SEQUENCE [LARGE SCALE GENOMIC DNA]</scope>
    <source>
        <strain evidence="3 4">10300</strain>
    </source>
</reference>
<dbReference type="AlphaFoldDB" id="A0A329SUW6"/>
<keyword evidence="4" id="KW-1185">Reference proteome</keyword>
<reference evidence="2" key="2">
    <citation type="submission" date="2018-05" db="EMBL/GenBank/DDBJ databases">
        <title>Effector identification in a new, highly contiguous assembly of the strawberry crown rot pathogen Phytophthora cactorum.</title>
        <authorList>
            <person name="Armitage A.D."/>
            <person name="Nellist C.F."/>
            <person name="Bates H."/>
            <person name="Vickerstaff R.J."/>
            <person name="Harrison R.J."/>
        </authorList>
    </citation>
    <scope>NUCLEOTIDE SEQUENCE</scope>
    <source>
        <strain evidence="1">4040</strain>
        <strain evidence="2">P421</strain>
    </source>
</reference>
<evidence type="ECO:0000313" key="1">
    <source>
        <dbReference type="EMBL" id="KAG2946519.1"/>
    </source>
</evidence>
<dbReference type="Proteomes" id="UP000736787">
    <property type="component" value="Unassembled WGS sequence"/>
</dbReference>
<dbReference type="VEuPathDB" id="FungiDB:PC110_g4459"/>
<dbReference type="InterPro" id="IPR036770">
    <property type="entry name" value="Ankyrin_rpt-contain_sf"/>
</dbReference>
<dbReference type="EMBL" id="RCMV01000129">
    <property type="protein sequence ID" value="KAG3223921.1"/>
    <property type="molecule type" value="Genomic_DNA"/>
</dbReference>
<protein>
    <recommendedName>
        <fullName evidence="5">Ankyrin repeat-containing domain</fullName>
    </recommendedName>
</protein>
<dbReference type="Pfam" id="PF13637">
    <property type="entry name" value="Ank_4"/>
    <property type="match status" value="1"/>
</dbReference>
<name>A0A329SUW6_9STRA</name>
<dbReference type="SUPFAM" id="SSF140860">
    <property type="entry name" value="Pseudo ankyrin repeat-like"/>
    <property type="match status" value="1"/>
</dbReference>
<sequence>MDGAASNGHFEVVEYLHEHRSEGCTTDAMDLAAGGGHLDVVKWLDGNRLEGCTVQAIQKSVVRGDLRLVEFLTAHYAQFVAQIDPLNCVNNFEILIFLQMHHPQFFRPRTSLACGGTLREAIQQWS</sequence>
<dbReference type="EMBL" id="MJFZ01000069">
    <property type="protein sequence ID" value="RAW39332.1"/>
    <property type="molecule type" value="Genomic_DNA"/>
</dbReference>
<dbReference type="OrthoDB" id="122883at2759"/>
<organism evidence="3 4">
    <name type="scientific">Phytophthora cactorum</name>
    <dbReference type="NCBI Taxonomy" id="29920"/>
    <lineage>
        <taxon>Eukaryota</taxon>
        <taxon>Sar</taxon>
        <taxon>Stramenopiles</taxon>
        <taxon>Oomycota</taxon>
        <taxon>Peronosporomycetes</taxon>
        <taxon>Peronosporales</taxon>
        <taxon>Peronosporaceae</taxon>
        <taxon>Phytophthora</taxon>
    </lineage>
</organism>
<comment type="caution">
    <text evidence="3">The sequence shown here is derived from an EMBL/GenBank/DDBJ whole genome shotgun (WGS) entry which is preliminary data.</text>
</comment>